<protein>
    <submittedName>
        <fullName evidence="5">Efflux RND transporter periplasmic adaptor subunit</fullName>
    </submittedName>
</protein>
<dbReference type="PANTHER" id="PTHR30097:SF15">
    <property type="entry name" value="CATION EFFLUX SYSTEM PROTEIN CUSB"/>
    <property type="match status" value="1"/>
</dbReference>
<keyword evidence="2" id="KW-0813">Transport</keyword>
<dbReference type="Gene3D" id="2.40.30.170">
    <property type="match status" value="1"/>
</dbReference>
<evidence type="ECO:0000313" key="6">
    <source>
        <dbReference type="Proteomes" id="UP001243009"/>
    </source>
</evidence>
<dbReference type="Gene3D" id="2.40.50.100">
    <property type="match status" value="1"/>
</dbReference>
<dbReference type="InterPro" id="IPR058792">
    <property type="entry name" value="Beta-barrel_RND_2"/>
</dbReference>
<keyword evidence="6" id="KW-1185">Reference proteome</keyword>
<evidence type="ECO:0000256" key="2">
    <source>
        <dbReference type="ARBA" id="ARBA00022448"/>
    </source>
</evidence>
<evidence type="ECO:0000256" key="1">
    <source>
        <dbReference type="ARBA" id="ARBA00009477"/>
    </source>
</evidence>
<dbReference type="InterPro" id="IPR006143">
    <property type="entry name" value="RND_pump_MFP"/>
</dbReference>
<accession>A0ABT9ECS3</accession>
<dbReference type="Proteomes" id="UP001243009">
    <property type="component" value="Unassembled WGS sequence"/>
</dbReference>
<dbReference type="Pfam" id="PF25967">
    <property type="entry name" value="RND-MFP_C"/>
    <property type="match status" value="1"/>
</dbReference>
<dbReference type="PANTHER" id="PTHR30097">
    <property type="entry name" value="CATION EFFLUX SYSTEM PROTEIN CUSB"/>
    <property type="match status" value="1"/>
</dbReference>
<dbReference type="RefSeq" id="WP_305108769.1">
    <property type="nucleotide sequence ID" value="NZ_JAUTWS010000136.1"/>
</dbReference>
<organism evidence="5 6">
    <name type="scientific">Paracraurococcus lichenis</name>
    <dbReference type="NCBI Taxonomy" id="3064888"/>
    <lineage>
        <taxon>Bacteria</taxon>
        <taxon>Pseudomonadati</taxon>
        <taxon>Pseudomonadota</taxon>
        <taxon>Alphaproteobacteria</taxon>
        <taxon>Acetobacterales</taxon>
        <taxon>Roseomonadaceae</taxon>
        <taxon>Paracraurococcus</taxon>
    </lineage>
</organism>
<evidence type="ECO:0000259" key="3">
    <source>
        <dbReference type="Pfam" id="PF25954"/>
    </source>
</evidence>
<dbReference type="InterPro" id="IPR051909">
    <property type="entry name" value="MFP_Cation_Efflux"/>
</dbReference>
<gene>
    <name evidence="5" type="ORF">Q7A36_36790</name>
</gene>
<dbReference type="Gene3D" id="1.10.287.470">
    <property type="entry name" value="Helix hairpin bin"/>
    <property type="match status" value="1"/>
</dbReference>
<comment type="caution">
    <text evidence="5">The sequence shown here is derived from an EMBL/GenBank/DDBJ whole genome shotgun (WGS) entry which is preliminary data.</text>
</comment>
<sequence>MRSLRVEPALERDLRPERVIEGRIAFDEESLVPVLSPFGGARVLRAVAAAGDTVRRGDTLFEVESADLLQAESEALRCADTEAKARATLDLADATLARQRALLRARAASQRDLELAAKAVAHAGAELRTAEAALQAARARLAVLGLTTEQIATLERTRRPDAVAAVLAPADGTVVQRHLGVGQWLGAEAKVPAYTIADLSTVWLIGLAREADLALLQPGQAVQAIVDALPDRLFEARIARLASAIDAVTRRLEVCAELRSVDGALKPGMRASLRIALGDPRRAVIIPVAALLENGPEPAVWLVSGDDHIALRRVMPGIRLGDDVEILEGLRPGERIVTDGALFLDRHRLA</sequence>
<evidence type="ECO:0000313" key="5">
    <source>
        <dbReference type="EMBL" id="MDO9713922.1"/>
    </source>
</evidence>
<dbReference type="Gene3D" id="2.40.420.20">
    <property type="match status" value="1"/>
</dbReference>
<reference evidence="5 6" key="1">
    <citation type="submission" date="2023-08" db="EMBL/GenBank/DDBJ databases">
        <title>The draft genome sequence of Paracraurococcus sp. LOR1-02.</title>
        <authorList>
            <person name="Kingkaew E."/>
            <person name="Tanasupawat S."/>
        </authorList>
    </citation>
    <scope>NUCLEOTIDE SEQUENCE [LARGE SCALE GENOMIC DNA]</scope>
    <source>
        <strain evidence="5 6">LOR1-02</strain>
    </source>
</reference>
<dbReference type="InterPro" id="IPR058627">
    <property type="entry name" value="MdtA-like_C"/>
</dbReference>
<feature type="domain" description="Multidrug resistance protein MdtA-like C-terminal permuted SH3" evidence="4">
    <location>
        <begin position="283"/>
        <end position="341"/>
    </location>
</feature>
<dbReference type="Pfam" id="PF25954">
    <property type="entry name" value="Beta-barrel_RND_2"/>
    <property type="match status" value="1"/>
</dbReference>
<proteinExistence type="inferred from homology"/>
<dbReference type="SUPFAM" id="SSF111369">
    <property type="entry name" value="HlyD-like secretion proteins"/>
    <property type="match status" value="1"/>
</dbReference>
<name>A0ABT9ECS3_9PROT</name>
<dbReference type="NCBIfam" id="TIGR01730">
    <property type="entry name" value="RND_mfp"/>
    <property type="match status" value="1"/>
</dbReference>
<evidence type="ECO:0000259" key="4">
    <source>
        <dbReference type="Pfam" id="PF25967"/>
    </source>
</evidence>
<feature type="domain" description="CusB-like beta-barrel" evidence="3">
    <location>
        <begin position="201"/>
        <end position="276"/>
    </location>
</feature>
<dbReference type="EMBL" id="JAUTWS010000136">
    <property type="protein sequence ID" value="MDO9713922.1"/>
    <property type="molecule type" value="Genomic_DNA"/>
</dbReference>
<comment type="similarity">
    <text evidence="1">Belongs to the membrane fusion protein (MFP) (TC 8.A.1) family.</text>
</comment>